<evidence type="ECO:0000259" key="4">
    <source>
        <dbReference type="SMART" id="SM00906"/>
    </source>
</evidence>
<dbReference type="SMART" id="SM00906">
    <property type="entry name" value="Fungal_trans"/>
    <property type="match status" value="1"/>
</dbReference>
<accession>A0A545V2A2</accession>
<dbReference type="PANTHER" id="PTHR31001">
    <property type="entry name" value="UNCHARACTERIZED TRANSCRIPTIONAL REGULATORY PROTEIN"/>
    <property type="match status" value="1"/>
</dbReference>
<dbReference type="Proteomes" id="UP000315783">
    <property type="component" value="Unassembled WGS sequence"/>
</dbReference>
<dbReference type="AlphaFoldDB" id="A0A545V2A2"/>
<dbReference type="InterPro" id="IPR050613">
    <property type="entry name" value="Sec_Metabolite_Reg"/>
</dbReference>
<dbReference type="InterPro" id="IPR007219">
    <property type="entry name" value="XnlR_reg_dom"/>
</dbReference>
<dbReference type="GO" id="GO:0003677">
    <property type="term" value="F:DNA binding"/>
    <property type="evidence" value="ECO:0007669"/>
    <property type="project" value="InterPro"/>
</dbReference>
<dbReference type="PANTHER" id="PTHR31001:SF74">
    <property type="entry name" value="ZN(II)2CYS6 TRANSCRIPTION FACTOR (EUROFUNG)"/>
    <property type="match status" value="1"/>
</dbReference>
<evidence type="ECO:0000256" key="3">
    <source>
        <dbReference type="SAM" id="MobiDB-lite"/>
    </source>
</evidence>
<evidence type="ECO:0000313" key="5">
    <source>
        <dbReference type="EMBL" id="TQV95841.1"/>
    </source>
</evidence>
<keyword evidence="2" id="KW-0539">Nucleus</keyword>
<feature type="compositionally biased region" description="Polar residues" evidence="3">
    <location>
        <begin position="18"/>
        <end position="28"/>
    </location>
</feature>
<keyword evidence="6" id="KW-1185">Reference proteome</keyword>
<dbReference type="EMBL" id="SPUK01000007">
    <property type="protein sequence ID" value="TQV95841.1"/>
    <property type="molecule type" value="Genomic_DNA"/>
</dbReference>
<dbReference type="Pfam" id="PF04082">
    <property type="entry name" value="Fungal_trans"/>
    <property type="match status" value="1"/>
</dbReference>
<dbReference type="GO" id="GO:0005634">
    <property type="term" value="C:nucleus"/>
    <property type="evidence" value="ECO:0007669"/>
    <property type="project" value="UniProtKB-SubCell"/>
</dbReference>
<dbReference type="STRING" id="43265.A0A545V2A2"/>
<comment type="subcellular location">
    <subcellularLocation>
        <location evidence="1">Nucleus</location>
    </subcellularLocation>
</comment>
<dbReference type="GO" id="GO:0006351">
    <property type="term" value="P:DNA-templated transcription"/>
    <property type="evidence" value="ECO:0007669"/>
    <property type="project" value="InterPro"/>
</dbReference>
<name>A0A545V2A2_9HYPO</name>
<comment type="caution">
    <text evidence="5">The sequence shown here is derived from an EMBL/GenBank/DDBJ whole genome shotgun (WGS) entry which is preliminary data.</text>
</comment>
<reference evidence="5 6" key="1">
    <citation type="journal article" date="2019" name="Appl. Microbiol. Biotechnol.">
        <title>Genome sequence of Isaria javanica and comparative genome analysis insights into family S53 peptidase evolution in fungal entomopathogens.</title>
        <authorList>
            <person name="Lin R."/>
            <person name="Zhang X."/>
            <person name="Xin B."/>
            <person name="Zou M."/>
            <person name="Gao Y."/>
            <person name="Qin F."/>
            <person name="Hu Q."/>
            <person name="Xie B."/>
            <person name="Cheng X."/>
        </authorList>
    </citation>
    <scope>NUCLEOTIDE SEQUENCE [LARGE SCALE GENOMIC DNA]</scope>
    <source>
        <strain evidence="5 6">IJ1G</strain>
    </source>
</reference>
<evidence type="ECO:0000256" key="1">
    <source>
        <dbReference type="ARBA" id="ARBA00004123"/>
    </source>
</evidence>
<dbReference type="GO" id="GO:0008270">
    <property type="term" value="F:zinc ion binding"/>
    <property type="evidence" value="ECO:0007669"/>
    <property type="project" value="InterPro"/>
</dbReference>
<feature type="region of interest" description="Disordered" evidence="3">
    <location>
        <begin position="18"/>
        <end position="72"/>
    </location>
</feature>
<proteinExistence type="predicted"/>
<dbReference type="CDD" id="cd12148">
    <property type="entry name" value="fungal_TF_MHR"/>
    <property type="match status" value="1"/>
</dbReference>
<evidence type="ECO:0000256" key="2">
    <source>
        <dbReference type="ARBA" id="ARBA00023242"/>
    </source>
</evidence>
<organism evidence="5 6">
    <name type="scientific">Cordyceps javanica</name>
    <dbReference type="NCBI Taxonomy" id="43265"/>
    <lineage>
        <taxon>Eukaryota</taxon>
        <taxon>Fungi</taxon>
        <taxon>Dikarya</taxon>
        <taxon>Ascomycota</taxon>
        <taxon>Pezizomycotina</taxon>
        <taxon>Sordariomycetes</taxon>
        <taxon>Hypocreomycetidae</taxon>
        <taxon>Hypocreales</taxon>
        <taxon>Cordycipitaceae</taxon>
        <taxon>Cordyceps</taxon>
    </lineage>
</organism>
<protein>
    <submittedName>
        <fullName evidence="5">Fungal specific transcription factor domain-containing protein</fullName>
    </submittedName>
</protein>
<gene>
    <name evidence="5" type="ORF">IF1G_05670</name>
</gene>
<evidence type="ECO:0000313" key="6">
    <source>
        <dbReference type="Proteomes" id="UP000315783"/>
    </source>
</evidence>
<sequence>MQDRINKLESLVLDLMHQGSSSSHTSPMPITRHSPDPACQPGRRLSKSDADSETVVVSESCRDMSPSPSDYGSFRHKEKVVSYVSSSHWAAVLDSITDLRNHLAQEDTTLPVPESMRPRAEPVKPQLFYSGQLEDTPASIISCLPSRSTVDRLVSRYFNDLDIAPGVVHSGQFLTEYEEFWRAPENAPIAWIGLLFSIICLSMHLQQTPPTQPTALAPSDSGHRRQNSQLVENKRLIDLYKSQSIKCLLLCQWTKGGPHVLETLILYFLVECFHLKDMEIGIWILVGNIVQIAIHMGFHRDAKHFPSISPFAGEMRRRIWAMILQLDFSVSTQLGLPRLVREQHADTEKPRNLTDMDFDLNISVLPASRPETEVTPTLYVLAKLRLLDVGAKVSDVATEPQPHSYSDILKLDKEIETARDELPPILKWTGLALNVSSQTMVQRIWLEVICQQLRIVLHKKFLDPSRPQQLFGHSKSACLTAALKILELQRLVDEETQTDGLLYQSHWRVSSAFNNDFLLATSVLCFYLKSHKGSAETGPANLDNIKRSLRQAQQIWIRQCADSKEARKAVTALYHVLGPTGASSELQSNYDTHGTPAHSSMPATAISYFPEYNFSDATFGSVDGFNWQNFPAELVPSNEHWVGTGDMQQMDFSAG</sequence>
<feature type="domain" description="Xylanolytic transcriptional activator regulatory" evidence="4">
    <location>
        <begin position="282"/>
        <end position="356"/>
    </location>
</feature>